<dbReference type="PANTHER" id="PTHR42852">
    <property type="entry name" value="THIOL:DISULFIDE INTERCHANGE PROTEIN DSBE"/>
    <property type="match status" value="1"/>
</dbReference>
<dbReference type="PROSITE" id="PS51352">
    <property type="entry name" value="THIOREDOXIN_2"/>
    <property type="match status" value="1"/>
</dbReference>
<evidence type="ECO:0000259" key="2">
    <source>
        <dbReference type="PROSITE" id="PS51352"/>
    </source>
</evidence>
<gene>
    <name evidence="3" type="ORF">CKO40_15485</name>
</gene>
<dbReference type="InterPro" id="IPR050553">
    <property type="entry name" value="Thioredoxin_ResA/DsbE_sf"/>
</dbReference>
<name>A0AAJ0XB20_9GAMM</name>
<dbReference type="AlphaFoldDB" id="A0AAJ0XB20"/>
<dbReference type="PROSITE" id="PS00194">
    <property type="entry name" value="THIOREDOXIN_1"/>
    <property type="match status" value="1"/>
</dbReference>
<dbReference type="PANTHER" id="PTHR42852:SF18">
    <property type="entry name" value="CHROMOSOME UNDETERMINED SCAFFOLD_47, WHOLE GENOME SHOTGUN SEQUENCE"/>
    <property type="match status" value="1"/>
</dbReference>
<dbReference type="CDD" id="cd02966">
    <property type="entry name" value="TlpA_like_family"/>
    <property type="match status" value="1"/>
</dbReference>
<accession>A0AAJ0XB20</accession>
<dbReference type="InterPro" id="IPR017937">
    <property type="entry name" value="Thioredoxin_CS"/>
</dbReference>
<evidence type="ECO:0000313" key="3">
    <source>
        <dbReference type="EMBL" id="MBK1705918.1"/>
    </source>
</evidence>
<proteinExistence type="predicted"/>
<feature type="domain" description="Thioredoxin" evidence="2">
    <location>
        <begin position="45"/>
        <end position="186"/>
    </location>
</feature>
<dbReference type="Pfam" id="PF00578">
    <property type="entry name" value="AhpC-TSA"/>
    <property type="match status" value="1"/>
</dbReference>
<dbReference type="GO" id="GO:0015036">
    <property type="term" value="F:disulfide oxidoreductase activity"/>
    <property type="evidence" value="ECO:0007669"/>
    <property type="project" value="UniProtKB-ARBA"/>
</dbReference>
<protein>
    <recommendedName>
        <fullName evidence="2">Thioredoxin domain-containing protein</fullName>
    </recommendedName>
</protein>
<dbReference type="InterPro" id="IPR000866">
    <property type="entry name" value="AhpC/TSA"/>
</dbReference>
<reference evidence="3" key="1">
    <citation type="submission" date="2017-08" db="EMBL/GenBank/DDBJ databases">
        <authorList>
            <person name="Imhoff J.F."/>
            <person name="Rahn T."/>
            <person name="Kuenzel S."/>
            <person name="Neulinger S.C."/>
        </authorList>
    </citation>
    <scope>NUCLEOTIDE SEQUENCE</scope>
    <source>
        <strain evidence="3">DSM 11080</strain>
    </source>
</reference>
<evidence type="ECO:0000256" key="1">
    <source>
        <dbReference type="ARBA" id="ARBA00023284"/>
    </source>
</evidence>
<dbReference type="RefSeq" id="WP_200347215.1">
    <property type="nucleotide sequence ID" value="NZ_NRSJ01000030.1"/>
</dbReference>
<sequence>MNVAKVFAVTVLAGSVSIGLALFGERWLDPDDSAEARRLAVGSPDGLIETLPDLRLPRLDGREVRSSSWAGKLLVLHLWASWCLPCQREMAILDSWQQRYANQGLQVVGISIDRADAVARFLEAHPVDYPILLGNIETVRLSKQLGNRTGGLPFTVIFDALGRRVFSRTGELDRAVFDAEIAPRLAQRR</sequence>
<dbReference type="Gene3D" id="3.40.30.10">
    <property type="entry name" value="Glutaredoxin"/>
    <property type="match status" value="1"/>
</dbReference>
<evidence type="ECO:0000313" key="4">
    <source>
        <dbReference type="Proteomes" id="UP001296776"/>
    </source>
</evidence>
<keyword evidence="4" id="KW-1185">Reference proteome</keyword>
<dbReference type="GO" id="GO:0016209">
    <property type="term" value="F:antioxidant activity"/>
    <property type="evidence" value="ECO:0007669"/>
    <property type="project" value="InterPro"/>
</dbReference>
<dbReference type="Proteomes" id="UP001296776">
    <property type="component" value="Unassembled WGS sequence"/>
</dbReference>
<dbReference type="SUPFAM" id="SSF52833">
    <property type="entry name" value="Thioredoxin-like"/>
    <property type="match status" value="1"/>
</dbReference>
<comment type="caution">
    <text evidence="3">The sequence shown here is derived from an EMBL/GenBank/DDBJ whole genome shotgun (WGS) entry which is preliminary data.</text>
</comment>
<organism evidence="3 4">
    <name type="scientific">Halochromatium glycolicum</name>
    <dbReference type="NCBI Taxonomy" id="85075"/>
    <lineage>
        <taxon>Bacteria</taxon>
        <taxon>Pseudomonadati</taxon>
        <taxon>Pseudomonadota</taxon>
        <taxon>Gammaproteobacteria</taxon>
        <taxon>Chromatiales</taxon>
        <taxon>Chromatiaceae</taxon>
        <taxon>Halochromatium</taxon>
    </lineage>
</organism>
<dbReference type="InterPro" id="IPR013766">
    <property type="entry name" value="Thioredoxin_domain"/>
</dbReference>
<dbReference type="EMBL" id="NRSJ01000030">
    <property type="protein sequence ID" value="MBK1705918.1"/>
    <property type="molecule type" value="Genomic_DNA"/>
</dbReference>
<keyword evidence="1" id="KW-0676">Redox-active center</keyword>
<reference evidence="3" key="2">
    <citation type="journal article" date="2020" name="Microorganisms">
        <title>Osmotic Adaptation and Compatible Solute Biosynthesis of Phototrophic Bacteria as Revealed from Genome Analyses.</title>
        <authorList>
            <person name="Imhoff J.F."/>
            <person name="Rahn T."/>
            <person name="Kunzel S."/>
            <person name="Keller A."/>
            <person name="Neulinger S.C."/>
        </authorList>
    </citation>
    <scope>NUCLEOTIDE SEQUENCE</scope>
    <source>
        <strain evidence="3">DSM 11080</strain>
    </source>
</reference>
<dbReference type="InterPro" id="IPR036249">
    <property type="entry name" value="Thioredoxin-like_sf"/>
</dbReference>